<dbReference type="EMBL" id="QROY01000004">
    <property type="protein sequence ID" value="RHL69017.1"/>
    <property type="molecule type" value="Genomic_DNA"/>
</dbReference>
<dbReference type="EMBL" id="QSIS01000029">
    <property type="protein sequence ID" value="RHD04425.1"/>
    <property type="molecule type" value="Genomic_DNA"/>
</dbReference>
<comment type="caution">
    <text evidence="1">The sequence shown here is derived from an EMBL/GenBank/DDBJ whole genome shotgun (WGS) entry which is preliminary data.</text>
</comment>
<name>A0A414D5C8_9FIRM</name>
<sequence length="62" mass="7121">MYGEALYKPEMKEGNPIRLYSLDEITEIFGKLGLRICNSFADFIGKPSSDNDIQLMVYSIRE</sequence>
<organism evidence="1 3">
    <name type="scientific">Lachnospira eligens</name>
    <dbReference type="NCBI Taxonomy" id="39485"/>
    <lineage>
        <taxon>Bacteria</taxon>
        <taxon>Bacillati</taxon>
        <taxon>Bacillota</taxon>
        <taxon>Clostridia</taxon>
        <taxon>Lachnospirales</taxon>
        <taxon>Lachnospiraceae</taxon>
        <taxon>Lachnospira</taxon>
    </lineage>
</organism>
<accession>A0A414D5C8</accession>
<dbReference type="AlphaFoldDB" id="A0A414D5C8"/>
<protein>
    <submittedName>
        <fullName evidence="1">Uncharacterized protein</fullName>
    </submittedName>
</protein>
<evidence type="ECO:0000313" key="1">
    <source>
        <dbReference type="EMBL" id="RHD04425.1"/>
    </source>
</evidence>
<evidence type="ECO:0000313" key="3">
    <source>
        <dbReference type="Proteomes" id="UP000284794"/>
    </source>
</evidence>
<reference evidence="3 4" key="1">
    <citation type="submission" date="2018-08" db="EMBL/GenBank/DDBJ databases">
        <title>A genome reference for cultivated species of the human gut microbiota.</title>
        <authorList>
            <person name="Zou Y."/>
            <person name="Xue W."/>
            <person name="Luo G."/>
        </authorList>
    </citation>
    <scope>NUCLEOTIDE SEQUENCE [LARGE SCALE GENOMIC DNA]</scope>
    <source>
        <strain evidence="2 4">AF36-7BH</strain>
        <strain evidence="1 3">AM32-2AC</strain>
    </source>
</reference>
<evidence type="ECO:0000313" key="2">
    <source>
        <dbReference type="EMBL" id="RHL69017.1"/>
    </source>
</evidence>
<gene>
    <name evidence="2" type="ORF">DW007_05565</name>
    <name evidence="1" type="ORF">DW811_14195</name>
</gene>
<dbReference type="Proteomes" id="UP000284794">
    <property type="component" value="Unassembled WGS sequence"/>
</dbReference>
<evidence type="ECO:0000313" key="4">
    <source>
        <dbReference type="Proteomes" id="UP000285201"/>
    </source>
</evidence>
<dbReference type="RefSeq" id="WP_118149269.1">
    <property type="nucleotide sequence ID" value="NZ_DAWDTH010000003.1"/>
</dbReference>
<dbReference type="Proteomes" id="UP000285201">
    <property type="component" value="Unassembled WGS sequence"/>
</dbReference>
<proteinExistence type="predicted"/>